<feature type="transmembrane region" description="Helical" evidence="2">
    <location>
        <begin position="40"/>
        <end position="62"/>
    </location>
</feature>
<feature type="compositionally biased region" description="Polar residues" evidence="1">
    <location>
        <begin position="1"/>
        <end position="10"/>
    </location>
</feature>
<reference evidence="4" key="3">
    <citation type="submission" date="2019-12" db="EMBL/GenBank/DDBJ databases">
        <title>Complete and Draft Genome Sequences of New Strains and Members of Some Known Species of the Genus Rathayibacter isolated from Plants.</title>
        <authorList>
            <person name="Tarlachkov S.V."/>
            <person name="Starodumova I.P."/>
            <person name="Dorofeeva L.V."/>
            <person name="Prisyazhnaya N.V."/>
            <person name="Leyn S.A."/>
            <person name="Zlamal J.E."/>
            <person name="Elane M.L."/>
            <person name="Osterman A.L."/>
            <person name="Nadler S.A."/>
            <person name="Subbotin S.A."/>
            <person name="Evtushenko L.I."/>
        </authorList>
    </citation>
    <scope>NUCLEOTIDE SEQUENCE</scope>
    <source>
        <strain evidence="4">VKM Ac-2761</strain>
    </source>
</reference>
<sequence length="107" mass="11057">MTQHPATGTLEQAAAADPSPDPGAAAAEARPEPLVRPADLVSALTGVALCFFSLFVFAVTHWQYFGPDVDDASILGWLAPLVAGVVCLLASVVSVAVRVSGRRAERA</sequence>
<dbReference type="KEGG" id="rte:GSU10_10935"/>
<dbReference type="OrthoDB" id="5125049at2"/>
<evidence type="ECO:0000256" key="1">
    <source>
        <dbReference type="SAM" id="MobiDB-lite"/>
    </source>
</evidence>
<feature type="transmembrane region" description="Helical" evidence="2">
    <location>
        <begin position="74"/>
        <end position="97"/>
    </location>
</feature>
<dbReference type="Proteomes" id="UP000076717">
    <property type="component" value="Unassembled WGS sequence"/>
</dbReference>
<dbReference type="Proteomes" id="UP000465031">
    <property type="component" value="Chromosome"/>
</dbReference>
<feature type="region of interest" description="Disordered" evidence="1">
    <location>
        <begin position="1"/>
        <end position="30"/>
    </location>
</feature>
<name>A0A166HPE9_9MICO</name>
<feature type="compositionally biased region" description="Low complexity" evidence="1">
    <location>
        <begin position="13"/>
        <end position="28"/>
    </location>
</feature>
<evidence type="ECO:0000256" key="2">
    <source>
        <dbReference type="SAM" id="Phobius"/>
    </source>
</evidence>
<organism evidence="3 5">
    <name type="scientific">Rathayibacter tanaceti</name>
    <dbReference type="NCBI Taxonomy" id="1671680"/>
    <lineage>
        <taxon>Bacteria</taxon>
        <taxon>Bacillati</taxon>
        <taxon>Actinomycetota</taxon>
        <taxon>Actinomycetes</taxon>
        <taxon>Micrococcales</taxon>
        <taxon>Microbacteriaceae</taxon>
        <taxon>Rathayibacter</taxon>
    </lineage>
</organism>
<dbReference type="RefSeq" id="WP_068211332.1">
    <property type="nucleotide sequence ID" value="NZ_CP047186.1"/>
</dbReference>
<reference evidence="6" key="2">
    <citation type="submission" date="2019-12" db="EMBL/GenBank/DDBJ databases">
        <title>Complete and draft genome sequences of new strains and members of some known species of the genus Rathayibacter isolated from plants.</title>
        <authorList>
            <person name="Tarlachkov S.V."/>
            <person name="Starodumova I.P."/>
            <person name="Dorofeeva L.V."/>
            <person name="Prisyazhnaya N.V."/>
            <person name="Leyn S."/>
            <person name="Zlamal J."/>
            <person name="Elan M."/>
            <person name="Osterman A.L."/>
            <person name="Nadler S."/>
            <person name="Subbotin S.A."/>
            <person name="Evtushenko L.I."/>
        </authorList>
    </citation>
    <scope>NUCLEOTIDE SEQUENCE [LARGE SCALE GENOMIC DNA]</scope>
    <source>
        <strain evidence="6">VKM Ac-2761</strain>
    </source>
</reference>
<keyword evidence="2" id="KW-1133">Transmembrane helix</keyword>
<dbReference type="EMBL" id="LIIN01000062">
    <property type="protein sequence ID" value="KZX20945.1"/>
    <property type="molecule type" value="Genomic_DNA"/>
</dbReference>
<evidence type="ECO:0000313" key="5">
    <source>
        <dbReference type="Proteomes" id="UP000076717"/>
    </source>
</evidence>
<keyword evidence="2" id="KW-0472">Membrane</keyword>
<dbReference type="EMBL" id="CP047186">
    <property type="protein sequence ID" value="QHC56093.1"/>
    <property type="molecule type" value="Genomic_DNA"/>
</dbReference>
<keyword evidence="5" id="KW-1185">Reference proteome</keyword>
<accession>A0A166HPE9</accession>
<evidence type="ECO:0000313" key="4">
    <source>
        <dbReference type="EMBL" id="QHC56093.1"/>
    </source>
</evidence>
<evidence type="ECO:0000313" key="3">
    <source>
        <dbReference type="EMBL" id="KZX20945.1"/>
    </source>
</evidence>
<keyword evidence="2" id="KW-0812">Transmembrane</keyword>
<reference evidence="3 5" key="1">
    <citation type="submission" date="2015-08" db="EMBL/GenBank/DDBJ databases">
        <title>Draft Genome Sequence of Rathayibacter sp. Strain VKM Ac-2596 Isolated from Leaf Gall Induced by Plant-Parasitic Nematodes.</title>
        <authorList>
            <person name="Vasilenko O.V."/>
            <person name="Starodumova I.P."/>
            <person name="Tarlachkov S.V."/>
            <person name="Dorofeeva L.V."/>
            <person name="Evtushenko L.I."/>
        </authorList>
    </citation>
    <scope>NUCLEOTIDE SEQUENCE [LARGE SCALE GENOMIC DNA]</scope>
    <source>
        <strain evidence="3 5">VKM Ac-2596</strain>
    </source>
</reference>
<gene>
    <name evidence="3" type="ORF">ACH61_01931</name>
    <name evidence="4" type="ORF">GSU10_10935</name>
</gene>
<dbReference type="AlphaFoldDB" id="A0A166HPE9"/>
<proteinExistence type="predicted"/>
<protein>
    <submittedName>
        <fullName evidence="3">Uncharacterized protein</fullName>
    </submittedName>
</protein>
<evidence type="ECO:0000313" key="6">
    <source>
        <dbReference type="Proteomes" id="UP000465031"/>
    </source>
</evidence>